<gene>
    <name evidence="2" type="ORF">D5F01_LYC17003</name>
</gene>
<evidence type="ECO:0000313" key="3">
    <source>
        <dbReference type="Proteomes" id="UP000424527"/>
    </source>
</evidence>
<accession>A0A6G0I260</accession>
<feature type="coiled-coil region" evidence="1">
    <location>
        <begin position="4"/>
        <end position="38"/>
    </location>
</feature>
<comment type="caution">
    <text evidence="2">The sequence shown here is derived from an EMBL/GenBank/DDBJ whole genome shotgun (WGS) entry which is preliminary data.</text>
</comment>
<dbReference type="Proteomes" id="UP000424527">
    <property type="component" value="Unassembled WGS sequence"/>
</dbReference>
<evidence type="ECO:0000256" key="1">
    <source>
        <dbReference type="SAM" id="Coils"/>
    </source>
</evidence>
<organism evidence="2 3">
    <name type="scientific">Larimichthys crocea</name>
    <name type="common">Large yellow croaker</name>
    <name type="synonym">Pseudosciaena crocea</name>
    <dbReference type="NCBI Taxonomy" id="215358"/>
    <lineage>
        <taxon>Eukaryota</taxon>
        <taxon>Metazoa</taxon>
        <taxon>Chordata</taxon>
        <taxon>Craniata</taxon>
        <taxon>Vertebrata</taxon>
        <taxon>Euteleostomi</taxon>
        <taxon>Actinopterygii</taxon>
        <taxon>Neopterygii</taxon>
        <taxon>Teleostei</taxon>
        <taxon>Neoteleostei</taxon>
        <taxon>Acanthomorphata</taxon>
        <taxon>Eupercaria</taxon>
        <taxon>Sciaenidae</taxon>
        <taxon>Larimichthys</taxon>
    </lineage>
</organism>
<sequence length="166" mass="18731">MEEVRMEEVRMEEVRMRMEEVRMEERMEEVRMEEEEERLLIMEDPKALLITGLQAGSSLIRTPFIPPTHVLVSNLLYYMVNGEPSMGSLYRAANANTLVTAANSQQVELPAGRQVGTNLFTGISHCVAAVSSVCVLLDHREEEEEGMLTGTYVYDGRGEDSEEDAE</sequence>
<proteinExistence type="predicted"/>
<dbReference type="AlphaFoldDB" id="A0A6G0I260"/>
<protein>
    <submittedName>
        <fullName evidence="2">Uncharacterized protein</fullName>
    </submittedName>
</protein>
<evidence type="ECO:0000313" key="2">
    <source>
        <dbReference type="EMBL" id="KAE8285545.1"/>
    </source>
</evidence>
<dbReference type="EMBL" id="REGW02000016">
    <property type="protein sequence ID" value="KAE8285545.1"/>
    <property type="molecule type" value="Genomic_DNA"/>
</dbReference>
<reference evidence="2 3" key="1">
    <citation type="submission" date="2019-07" db="EMBL/GenBank/DDBJ databases">
        <title>Chromosome genome assembly for large yellow croaker.</title>
        <authorList>
            <person name="Xiao S."/>
        </authorList>
    </citation>
    <scope>NUCLEOTIDE SEQUENCE [LARGE SCALE GENOMIC DNA]</scope>
    <source>
        <strain evidence="2">JMULYC20181020</strain>
        <tissue evidence="2">Muscle</tissue>
    </source>
</reference>
<keyword evidence="3" id="KW-1185">Reference proteome</keyword>
<keyword evidence="1" id="KW-0175">Coiled coil</keyword>
<name>A0A6G0I260_LARCR</name>